<dbReference type="GO" id="GO:0015288">
    <property type="term" value="F:porin activity"/>
    <property type="evidence" value="ECO:0007669"/>
    <property type="project" value="InterPro"/>
</dbReference>
<keyword evidence="4" id="KW-1185">Reference proteome</keyword>
<comment type="caution">
    <text evidence="3">The sequence shown here is derived from an EMBL/GenBank/DDBJ whole genome shotgun (WGS) entry which is preliminary data.</text>
</comment>
<evidence type="ECO:0000256" key="2">
    <source>
        <dbReference type="RuleBase" id="RU363072"/>
    </source>
</evidence>
<dbReference type="InterPro" id="IPR007049">
    <property type="entry name" value="Carb-sel_porin_OprB"/>
</dbReference>
<dbReference type="GO" id="GO:0016020">
    <property type="term" value="C:membrane"/>
    <property type="evidence" value="ECO:0007669"/>
    <property type="project" value="InterPro"/>
</dbReference>
<dbReference type="InterPro" id="IPR038673">
    <property type="entry name" value="OprB_sf"/>
</dbReference>
<proteinExistence type="inferred from homology"/>
<dbReference type="InterPro" id="IPR052932">
    <property type="entry name" value="OprB_Porin"/>
</dbReference>
<dbReference type="AlphaFoldDB" id="B9XQZ0"/>
<comment type="similarity">
    <text evidence="1 2">Belongs to the OprB family.</text>
</comment>
<name>B9XQZ0_PEDPL</name>
<sequence length="452" mass="49144" precursor="true">MSPGKLLRLPRIPPELTTGKMSMLRYIHILLAVLCLASGDARAGNSGDAGATPQPPPFGGPWDTRLKLTGDWGGVREQLRDHGFTFDISATAYYQGIARGGLEQDSELGGRSDYWLNVDGQKAGLWPGLFLTLHGEAVYGDSVNSETGAIVPVNIGRAHPVFFGTAGALTAVKFTQALSENFLVYAGKINTIDNVQQPFMPGHGLDAGFMNAAFVWNPILGRTMNYATLGAGAAILSQSYPVLSLTVYDTHNAATETGFKDAFDNGAIIYPTASLPTKFFGMPGHQSLWGVYSSGRYAIVEQQSLNQIPTGLPPTTLERGSWWVTYLFDQALWVDPTDQTRNWGVFGNAGISDGKPNPIQWSAIFGVGGSSPIRDRRQDYFGLAYYYLGFSGDFKDVARVITPVRDERGVEIFYNVGVTPWCHITPDLQVITPILGRTETSVVLGLRMKVDF</sequence>
<reference evidence="3 4" key="1">
    <citation type="journal article" date="2011" name="J. Bacteriol.">
        <title>Genome sequence of 'Pedosphaera parvula' Ellin514, an aerobic Verrucomicrobial isolate from pasture soil.</title>
        <authorList>
            <person name="Kant R."/>
            <person name="van Passel M.W."/>
            <person name="Sangwan P."/>
            <person name="Palva A."/>
            <person name="Lucas S."/>
            <person name="Copeland A."/>
            <person name="Lapidus A."/>
            <person name="Glavina Del Rio T."/>
            <person name="Dalin E."/>
            <person name="Tice H."/>
            <person name="Bruce D."/>
            <person name="Goodwin L."/>
            <person name="Pitluck S."/>
            <person name="Chertkov O."/>
            <person name="Larimer F.W."/>
            <person name="Land M.L."/>
            <person name="Hauser L."/>
            <person name="Brettin T.S."/>
            <person name="Detter J.C."/>
            <person name="Han S."/>
            <person name="de Vos W.M."/>
            <person name="Janssen P.H."/>
            <person name="Smidt H."/>
        </authorList>
    </citation>
    <scope>NUCLEOTIDE SEQUENCE [LARGE SCALE GENOMIC DNA]</scope>
    <source>
        <strain evidence="3 4">Ellin514</strain>
    </source>
</reference>
<accession>B9XQZ0</accession>
<protein>
    <submittedName>
        <fullName evidence="3">Carbohydrate-selective porin OprB</fullName>
    </submittedName>
</protein>
<dbReference type="Gene3D" id="2.40.160.180">
    <property type="entry name" value="Carbohydrate-selective porin OprB"/>
    <property type="match status" value="1"/>
</dbReference>
<dbReference type="PANTHER" id="PTHR37944">
    <property type="entry name" value="PORIN B"/>
    <property type="match status" value="1"/>
</dbReference>
<evidence type="ECO:0000256" key="1">
    <source>
        <dbReference type="ARBA" id="ARBA00008769"/>
    </source>
</evidence>
<dbReference type="EMBL" id="ABOX02000058">
    <property type="protein sequence ID" value="EEF57767.1"/>
    <property type="molecule type" value="Genomic_DNA"/>
</dbReference>
<dbReference type="Pfam" id="PF04966">
    <property type="entry name" value="OprB"/>
    <property type="match status" value="1"/>
</dbReference>
<gene>
    <name evidence="3" type="ORF">Cflav_PD0649</name>
</gene>
<organism evidence="3 4">
    <name type="scientific">Pedosphaera parvula (strain Ellin514)</name>
    <dbReference type="NCBI Taxonomy" id="320771"/>
    <lineage>
        <taxon>Bacteria</taxon>
        <taxon>Pseudomonadati</taxon>
        <taxon>Verrucomicrobiota</taxon>
        <taxon>Pedosphaerae</taxon>
        <taxon>Pedosphaerales</taxon>
        <taxon>Pedosphaeraceae</taxon>
        <taxon>Pedosphaera</taxon>
    </lineage>
</organism>
<dbReference type="GO" id="GO:0008643">
    <property type="term" value="P:carbohydrate transport"/>
    <property type="evidence" value="ECO:0007669"/>
    <property type="project" value="InterPro"/>
</dbReference>
<dbReference type="Proteomes" id="UP000003688">
    <property type="component" value="Unassembled WGS sequence"/>
</dbReference>
<dbReference type="STRING" id="320771.Cflav_PD0649"/>
<evidence type="ECO:0000313" key="3">
    <source>
        <dbReference type="EMBL" id="EEF57767.1"/>
    </source>
</evidence>
<dbReference type="PANTHER" id="PTHR37944:SF1">
    <property type="entry name" value="PORIN B"/>
    <property type="match status" value="1"/>
</dbReference>
<evidence type="ECO:0000313" key="4">
    <source>
        <dbReference type="Proteomes" id="UP000003688"/>
    </source>
</evidence>